<gene>
    <name evidence="9" type="primary">phoU</name>
    <name evidence="9" type="ORF">H9705_07845</name>
</gene>
<evidence type="ECO:0000313" key="10">
    <source>
        <dbReference type="Proteomes" id="UP000823849"/>
    </source>
</evidence>
<keyword evidence="5 7" id="KW-0963">Cytoplasm</keyword>
<dbReference type="PANTHER" id="PTHR42930">
    <property type="entry name" value="PHOSPHATE-SPECIFIC TRANSPORT SYSTEM ACCESSORY PROTEIN PHOU"/>
    <property type="match status" value="1"/>
</dbReference>
<dbReference type="GO" id="GO:0006817">
    <property type="term" value="P:phosphate ion transport"/>
    <property type="evidence" value="ECO:0007669"/>
    <property type="project" value="UniProtKB-KW"/>
</dbReference>
<comment type="subcellular location">
    <subcellularLocation>
        <location evidence="1 7">Cytoplasm</location>
    </subcellularLocation>
</comment>
<dbReference type="InterPro" id="IPR028366">
    <property type="entry name" value="PhoU"/>
</dbReference>
<proteinExistence type="inferred from homology"/>
<evidence type="ECO:0000259" key="8">
    <source>
        <dbReference type="Pfam" id="PF01895"/>
    </source>
</evidence>
<dbReference type="FunFam" id="1.20.58.220:FF:000004">
    <property type="entry name" value="Phosphate-specific transport system accessory protein PhoU"/>
    <property type="match status" value="1"/>
</dbReference>
<comment type="similarity">
    <text evidence="2 7">Belongs to the PhoU family.</text>
</comment>
<reference evidence="9" key="1">
    <citation type="journal article" date="2021" name="PeerJ">
        <title>Extensive microbial diversity within the chicken gut microbiome revealed by metagenomics and culture.</title>
        <authorList>
            <person name="Gilroy R."/>
            <person name="Ravi A."/>
            <person name="Getino M."/>
            <person name="Pursley I."/>
            <person name="Horton D.L."/>
            <person name="Alikhan N.F."/>
            <person name="Baker D."/>
            <person name="Gharbi K."/>
            <person name="Hall N."/>
            <person name="Watson M."/>
            <person name="Adriaenssens E.M."/>
            <person name="Foster-Nyarko E."/>
            <person name="Jarju S."/>
            <person name="Secka A."/>
            <person name="Antonio M."/>
            <person name="Oren A."/>
            <person name="Chaudhuri R.R."/>
            <person name="La Ragione R."/>
            <person name="Hildebrand F."/>
            <person name="Pallen M.J."/>
        </authorList>
    </citation>
    <scope>NUCLEOTIDE SEQUENCE</scope>
    <source>
        <strain evidence="9">CHK185-5351</strain>
    </source>
</reference>
<organism evidence="9 10">
    <name type="scientific">Candidatus Fusicatenibacter intestinigallinarum</name>
    <dbReference type="NCBI Taxonomy" id="2838598"/>
    <lineage>
        <taxon>Bacteria</taxon>
        <taxon>Bacillati</taxon>
        <taxon>Bacillota</taxon>
        <taxon>Clostridia</taxon>
        <taxon>Lachnospirales</taxon>
        <taxon>Lachnospiraceae</taxon>
        <taxon>Fusicatenibacter</taxon>
    </lineage>
</organism>
<accession>A0A9D2NCX2</accession>
<reference evidence="9" key="2">
    <citation type="submission" date="2021-04" db="EMBL/GenBank/DDBJ databases">
        <authorList>
            <person name="Gilroy R."/>
        </authorList>
    </citation>
    <scope>NUCLEOTIDE SEQUENCE</scope>
    <source>
        <strain evidence="9">CHK185-5351</strain>
    </source>
</reference>
<comment type="subunit">
    <text evidence="3 7">Homodimer.</text>
</comment>
<dbReference type="NCBIfam" id="TIGR02135">
    <property type="entry name" value="phoU_full"/>
    <property type="match status" value="1"/>
</dbReference>
<dbReference type="GO" id="GO:0005737">
    <property type="term" value="C:cytoplasm"/>
    <property type="evidence" value="ECO:0007669"/>
    <property type="project" value="UniProtKB-SubCell"/>
</dbReference>
<dbReference type="InterPro" id="IPR026022">
    <property type="entry name" value="PhoU_dom"/>
</dbReference>
<evidence type="ECO:0000313" key="9">
    <source>
        <dbReference type="EMBL" id="HJC15721.1"/>
    </source>
</evidence>
<feature type="domain" description="PhoU" evidence="8">
    <location>
        <begin position="16"/>
        <end position="104"/>
    </location>
</feature>
<evidence type="ECO:0000256" key="1">
    <source>
        <dbReference type="ARBA" id="ARBA00004496"/>
    </source>
</evidence>
<evidence type="ECO:0000256" key="3">
    <source>
        <dbReference type="ARBA" id="ARBA00011738"/>
    </source>
</evidence>
<feature type="domain" description="PhoU" evidence="8">
    <location>
        <begin position="118"/>
        <end position="203"/>
    </location>
</feature>
<evidence type="ECO:0000256" key="4">
    <source>
        <dbReference type="ARBA" id="ARBA00022448"/>
    </source>
</evidence>
<dbReference type="GO" id="GO:0030643">
    <property type="term" value="P:intracellular phosphate ion homeostasis"/>
    <property type="evidence" value="ECO:0007669"/>
    <property type="project" value="InterPro"/>
</dbReference>
<dbReference type="EMBL" id="DWWU01000034">
    <property type="protein sequence ID" value="HJC15721.1"/>
    <property type="molecule type" value="Genomic_DNA"/>
</dbReference>
<dbReference type="InterPro" id="IPR038078">
    <property type="entry name" value="PhoU-like_sf"/>
</dbReference>
<keyword evidence="6 7" id="KW-0592">Phosphate transport</keyword>
<dbReference type="SUPFAM" id="SSF109755">
    <property type="entry name" value="PhoU-like"/>
    <property type="match status" value="1"/>
</dbReference>
<dbReference type="GO" id="GO:0045936">
    <property type="term" value="P:negative regulation of phosphate metabolic process"/>
    <property type="evidence" value="ECO:0007669"/>
    <property type="project" value="InterPro"/>
</dbReference>
<dbReference type="PIRSF" id="PIRSF003107">
    <property type="entry name" value="PhoU"/>
    <property type="match status" value="1"/>
</dbReference>
<evidence type="ECO:0000256" key="6">
    <source>
        <dbReference type="ARBA" id="ARBA00022592"/>
    </source>
</evidence>
<evidence type="ECO:0000256" key="5">
    <source>
        <dbReference type="ARBA" id="ARBA00022490"/>
    </source>
</evidence>
<name>A0A9D2NCX2_9FIRM</name>
<dbReference type="Pfam" id="PF01895">
    <property type="entry name" value="PhoU"/>
    <property type="match status" value="2"/>
</dbReference>
<protein>
    <recommendedName>
        <fullName evidence="7">Phosphate-specific transport system accessory protein PhoU</fullName>
    </recommendedName>
</protein>
<dbReference type="AlphaFoldDB" id="A0A9D2NCX2"/>
<dbReference type="PANTHER" id="PTHR42930:SF3">
    <property type="entry name" value="PHOSPHATE-SPECIFIC TRANSPORT SYSTEM ACCESSORY PROTEIN PHOU"/>
    <property type="match status" value="1"/>
</dbReference>
<sequence>MRNLFSKQMEQLHVELIEMGALCEQAISRAYQVLMEEDPKAAQELRKKDAAIDSKEREIESICLKLLLQQQPVASDLRQVSAALKMITDMERIGDQASDIAEIVQTTHLKAPSEKIKIKEMAQITQRMVSKSVDAYVKQDLTIARQVIQEDDLVDKLFDEVKQELVQSLQNGTSSEEQSLDYLMIAKYYERIGDHATNIAEWVDFSVTGQHEGE</sequence>
<dbReference type="Proteomes" id="UP000823849">
    <property type="component" value="Unassembled WGS sequence"/>
</dbReference>
<evidence type="ECO:0000256" key="7">
    <source>
        <dbReference type="PIRNR" id="PIRNR003107"/>
    </source>
</evidence>
<evidence type="ECO:0000256" key="2">
    <source>
        <dbReference type="ARBA" id="ARBA00008107"/>
    </source>
</evidence>
<comment type="caution">
    <text evidence="9">The sequence shown here is derived from an EMBL/GenBank/DDBJ whole genome shotgun (WGS) entry which is preliminary data.</text>
</comment>
<dbReference type="Gene3D" id="1.20.58.220">
    <property type="entry name" value="Phosphate transport system protein phou homolog 2, domain 2"/>
    <property type="match status" value="1"/>
</dbReference>
<comment type="function">
    <text evidence="7">Plays a role in the regulation of phosphate uptake.</text>
</comment>
<keyword evidence="4 7" id="KW-0813">Transport</keyword>